<evidence type="ECO:0000313" key="10">
    <source>
        <dbReference type="Proteomes" id="UP000886998"/>
    </source>
</evidence>
<dbReference type="InterPro" id="IPR009057">
    <property type="entry name" value="Homeodomain-like_sf"/>
</dbReference>
<name>A0A8X6XUB6_9ARAC</name>
<evidence type="ECO:0000256" key="5">
    <source>
        <dbReference type="PROSITE-ProRule" id="PRU00108"/>
    </source>
</evidence>
<evidence type="ECO:0000256" key="3">
    <source>
        <dbReference type="ARBA" id="ARBA00023155"/>
    </source>
</evidence>
<dbReference type="OrthoDB" id="3501850at2759"/>
<comment type="subcellular location">
    <subcellularLocation>
        <location evidence="1 5 6">Nucleus</location>
    </subcellularLocation>
</comment>
<dbReference type="EMBL" id="BMAV01012737">
    <property type="protein sequence ID" value="GFY59664.1"/>
    <property type="molecule type" value="Genomic_DNA"/>
</dbReference>
<evidence type="ECO:0000256" key="7">
    <source>
        <dbReference type="SAM" id="MobiDB-lite"/>
    </source>
</evidence>
<organism evidence="9 10">
    <name type="scientific">Trichonephila inaurata madagascariensis</name>
    <dbReference type="NCBI Taxonomy" id="2747483"/>
    <lineage>
        <taxon>Eukaryota</taxon>
        <taxon>Metazoa</taxon>
        <taxon>Ecdysozoa</taxon>
        <taxon>Arthropoda</taxon>
        <taxon>Chelicerata</taxon>
        <taxon>Arachnida</taxon>
        <taxon>Araneae</taxon>
        <taxon>Araneomorphae</taxon>
        <taxon>Entelegynae</taxon>
        <taxon>Araneoidea</taxon>
        <taxon>Nephilidae</taxon>
        <taxon>Trichonephila</taxon>
        <taxon>Trichonephila inaurata</taxon>
    </lineage>
</organism>
<dbReference type="PANTHER" id="PTHR10390">
    <property type="entry name" value="HOMEOBOX PROTEIN SIX"/>
    <property type="match status" value="1"/>
</dbReference>
<dbReference type="Gene3D" id="1.10.10.60">
    <property type="entry name" value="Homeodomain-like"/>
    <property type="match status" value="1"/>
</dbReference>
<dbReference type="GO" id="GO:0000978">
    <property type="term" value="F:RNA polymerase II cis-regulatory region sequence-specific DNA binding"/>
    <property type="evidence" value="ECO:0007669"/>
    <property type="project" value="TreeGrafter"/>
</dbReference>
<dbReference type="GO" id="GO:0005667">
    <property type="term" value="C:transcription regulator complex"/>
    <property type="evidence" value="ECO:0007669"/>
    <property type="project" value="TreeGrafter"/>
</dbReference>
<evidence type="ECO:0000313" key="9">
    <source>
        <dbReference type="EMBL" id="GFY59664.1"/>
    </source>
</evidence>
<dbReference type="AlphaFoldDB" id="A0A8X6XUB6"/>
<sequence length="258" mass="30092">MILGNKKTVCHPNTTSGSQNCAIDYTINKTGDTNNRTSSGGSSEYCSTKSPSSKLKQLLPRPNLTFSSEQVCEALLQTGNTETLGRFLLSLPPNELLRGNKSVLRAQALVAFHRGNYKELYNILESHNFDQQYHNDLQQMWYKAHYREAEKIRGRPLGSVDKYRLRRKFPLPKTIWDGEKTFYRMKEKSRRALEECYKRDRYPTAEEKLGMAKETGLTLTQVSNWFKNRRQRDIDHWKSNDCFKVFSTRFMNEISLKR</sequence>
<dbReference type="SUPFAM" id="SSF46689">
    <property type="entry name" value="Homeodomain-like"/>
    <property type="match status" value="1"/>
</dbReference>
<evidence type="ECO:0000256" key="2">
    <source>
        <dbReference type="ARBA" id="ARBA00023125"/>
    </source>
</evidence>
<dbReference type="Pfam" id="PF00046">
    <property type="entry name" value="Homeodomain"/>
    <property type="match status" value="1"/>
</dbReference>
<reference evidence="9" key="1">
    <citation type="submission" date="2020-08" db="EMBL/GenBank/DDBJ databases">
        <title>Multicomponent nature underlies the extraordinary mechanical properties of spider dragline silk.</title>
        <authorList>
            <person name="Kono N."/>
            <person name="Nakamura H."/>
            <person name="Mori M."/>
            <person name="Yoshida Y."/>
            <person name="Ohtoshi R."/>
            <person name="Malay A.D."/>
            <person name="Moran D.A.P."/>
            <person name="Tomita M."/>
            <person name="Numata K."/>
            <person name="Arakawa K."/>
        </authorList>
    </citation>
    <scope>NUCLEOTIDE SEQUENCE</scope>
</reference>
<comment type="caution">
    <text evidence="9">The sequence shown here is derived from an EMBL/GenBank/DDBJ whole genome shotgun (WGS) entry which is preliminary data.</text>
</comment>
<gene>
    <name evidence="9" type="primary">Six4</name>
    <name evidence="9" type="ORF">TNIN_383991</name>
</gene>
<evidence type="ECO:0000256" key="1">
    <source>
        <dbReference type="ARBA" id="ARBA00004123"/>
    </source>
</evidence>
<evidence type="ECO:0000256" key="6">
    <source>
        <dbReference type="RuleBase" id="RU000682"/>
    </source>
</evidence>
<dbReference type="CDD" id="cd00086">
    <property type="entry name" value="homeodomain"/>
    <property type="match status" value="1"/>
</dbReference>
<dbReference type="PROSITE" id="PS50071">
    <property type="entry name" value="HOMEOBOX_2"/>
    <property type="match status" value="1"/>
</dbReference>
<keyword evidence="3 5" id="KW-0371">Homeobox</keyword>
<keyword evidence="4 5" id="KW-0539">Nucleus</keyword>
<evidence type="ECO:0000256" key="4">
    <source>
        <dbReference type="ARBA" id="ARBA00023242"/>
    </source>
</evidence>
<protein>
    <submittedName>
        <fullName evidence="9">Homeobox protein SIX4</fullName>
    </submittedName>
</protein>
<keyword evidence="10" id="KW-1185">Reference proteome</keyword>
<dbReference type="InterPro" id="IPR001356">
    <property type="entry name" value="HD"/>
</dbReference>
<dbReference type="InterPro" id="IPR031701">
    <property type="entry name" value="SIX1_SD"/>
</dbReference>
<proteinExistence type="predicted"/>
<dbReference type="PANTHER" id="PTHR10390:SF44">
    <property type="entry name" value="SIX HOMEOBOX 4"/>
    <property type="match status" value="1"/>
</dbReference>
<dbReference type="SMART" id="SM00389">
    <property type="entry name" value="HOX"/>
    <property type="match status" value="1"/>
</dbReference>
<evidence type="ECO:0000259" key="8">
    <source>
        <dbReference type="PROSITE" id="PS50071"/>
    </source>
</evidence>
<accession>A0A8X6XUB6</accession>
<dbReference type="Pfam" id="PF16878">
    <property type="entry name" value="SIX1_SD"/>
    <property type="match status" value="1"/>
</dbReference>
<feature type="region of interest" description="Disordered" evidence="7">
    <location>
        <begin position="32"/>
        <end position="54"/>
    </location>
</feature>
<feature type="domain" description="Homeobox" evidence="8">
    <location>
        <begin position="176"/>
        <end position="236"/>
    </location>
</feature>
<keyword evidence="2 5" id="KW-0238">DNA-binding</keyword>
<dbReference type="GO" id="GO:0005634">
    <property type="term" value="C:nucleus"/>
    <property type="evidence" value="ECO:0007669"/>
    <property type="project" value="UniProtKB-SubCell"/>
</dbReference>
<dbReference type="GO" id="GO:0000981">
    <property type="term" value="F:DNA-binding transcription factor activity, RNA polymerase II-specific"/>
    <property type="evidence" value="ECO:0007669"/>
    <property type="project" value="TreeGrafter"/>
</dbReference>
<dbReference type="Proteomes" id="UP000886998">
    <property type="component" value="Unassembled WGS sequence"/>
</dbReference>
<feature type="DNA-binding region" description="Homeobox" evidence="5">
    <location>
        <begin position="178"/>
        <end position="237"/>
    </location>
</feature>